<dbReference type="GO" id="GO:0010073">
    <property type="term" value="P:meristem maintenance"/>
    <property type="evidence" value="ECO:0007669"/>
    <property type="project" value="InterPro"/>
</dbReference>
<reference evidence="2" key="1">
    <citation type="submission" date="2018-02" db="EMBL/GenBank/DDBJ databases">
        <authorList>
            <person name="Cohen D.B."/>
            <person name="Kent A.D."/>
        </authorList>
    </citation>
    <scope>NUCLEOTIDE SEQUENCE</scope>
</reference>
<dbReference type="EMBL" id="OIVN01002677">
    <property type="protein sequence ID" value="SPD05588.1"/>
    <property type="molecule type" value="Genomic_DNA"/>
</dbReference>
<feature type="domain" description="DUF7745" evidence="1">
    <location>
        <begin position="40"/>
        <end position="352"/>
    </location>
</feature>
<evidence type="ECO:0000313" key="2">
    <source>
        <dbReference type="EMBL" id="SPD05588.1"/>
    </source>
</evidence>
<dbReference type="PANTHER" id="PTHR46033">
    <property type="entry name" value="PROTEIN MAIN-LIKE 2"/>
    <property type="match status" value="1"/>
</dbReference>
<evidence type="ECO:0000259" key="1">
    <source>
        <dbReference type="Pfam" id="PF24924"/>
    </source>
</evidence>
<protein>
    <recommendedName>
        <fullName evidence="1">DUF7745 domain-containing protein</fullName>
    </recommendedName>
</protein>
<dbReference type="InterPro" id="IPR056647">
    <property type="entry name" value="DUF7745"/>
</dbReference>
<proteinExistence type="predicted"/>
<organism evidence="2">
    <name type="scientific">Fagus sylvatica</name>
    <name type="common">Beechnut</name>
    <dbReference type="NCBI Taxonomy" id="28930"/>
    <lineage>
        <taxon>Eukaryota</taxon>
        <taxon>Viridiplantae</taxon>
        <taxon>Streptophyta</taxon>
        <taxon>Embryophyta</taxon>
        <taxon>Tracheophyta</taxon>
        <taxon>Spermatophyta</taxon>
        <taxon>Magnoliopsida</taxon>
        <taxon>eudicotyledons</taxon>
        <taxon>Gunneridae</taxon>
        <taxon>Pentapetalae</taxon>
        <taxon>rosids</taxon>
        <taxon>fabids</taxon>
        <taxon>Fagales</taxon>
        <taxon>Fagaceae</taxon>
        <taxon>Fagus</taxon>
    </lineage>
</organism>
<accession>A0A2N9H1A4</accession>
<sequence>MELSLRRKISKWVSRTNDMGRDHLRHVRLSCIVHYGQMKLNLCAARHFWDHTRHVFRFNRCELFPMMEEFGNIMGLGNFDNILLPPKHANPVLLLDEVLSIPYKLGTSWSKNDGFDLHALVNHFSEVVDEECYPKVLAVVILAGFFLVGNFSEVDAMVLDAVGHMDRENPVPMILRETLNGLDEVKEGMCPYFKGSPLLLQIWLYKHFALITAPEKHPLDYQPCHYRNMSLVDLFPTARRFAEVAESVTLKDIVWTFAWSRVRNVTIYTFVRGAIMLASMQMTSFYYPSCIKCQWGCIQSIPKEVKLCHVDTWTHHFLDRLAGTWARCSRIVDFVEPCSVYPDHQYNIWLEEDIGRASDDAAHIEKVKYKARCFLSSKEEEGEGSSSVKRMRHDDSTM</sequence>
<name>A0A2N9H1A4_FAGSY</name>
<dbReference type="PANTHER" id="PTHR46033:SF8">
    <property type="entry name" value="PROTEIN MAINTENANCE OF MERISTEMS-LIKE"/>
    <property type="match status" value="1"/>
</dbReference>
<gene>
    <name evidence="2" type="ORF">FSB_LOCUS33470</name>
</gene>
<dbReference type="AlphaFoldDB" id="A0A2N9H1A4"/>
<dbReference type="InterPro" id="IPR044824">
    <property type="entry name" value="MAIN-like"/>
</dbReference>
<dbReference type="Pfam" id="PF24924">
    <property type="entry name" value="DUF7745"/>
    <property type="match status" value="1"/>
</dbReference>